<evidence type="ECO:0000256" key="1">
    <source>
        <dbReference type="ARBA" id="ARBA00004323"/>
    </source>
</evidence>
<dbReference type="OrthoDB" id="440755at2759"/>
<keyword evidence="9 17" id="KW-1133">Transmembrane helix</keyword>
<dbReference type="GO" id="GO:0003827">
    <property type="term" value="F:alpha-1,3-mannosylglycoprotein 2-beta-N-acetylglucosaminyltransferase activity"/>
    <property type="evidence" value="ECO:0007669"/>
    <property type="project" value="UniProtKB-UniRule"/>
</dbReference>
<evidence type="ECO:0000313" key="19">
    <source>
        <dbReference type="EMBL" id="KOF81097.1"/>
    </source>
</evidence>
<comment type="subcellular location">
    <subcellularLocation>
        <location evidence="1 17">Golgi apparatus membrane</location>
        <topology evidence="1 17">Single-pass type II membrane protein</topology>
    </subcellularLocation>
</comment>
<dbReference type="GO" id="GO:0006487">
    <property type="term" value="P:protein N-linked glycosylation"/>
    <property type="evidence" value="ECO:0007669"/>
    <property type="project" value="TreeGrafter"/>
</dbReference>
<comment type="catalytic activity">
    <reaction evidence="16 17">
        <text>N(4)-(alpha-D-Man-(1-&gt;3)-[alpha-D-Man-(1-&gt;3)-[alpha-D-Man-(1-&gt;6)]-alpha-D-Man-(1-&gt;6)]-beta-D-Man-(1-&gt;4)-beta-D-GlcNAc-(1-&gt;4)-beta-D-GlcNAc)-L-asparaginyl-[protein] (N-glucan mannose isomer 5A1,2) + UDP-N-acetyl-alpha-D-glucosamine = N(4)-{beta-D-GlcNAc-(1-&gt;2)-alpha-D-Man-(1-&gt;3)-[alpha-D-Man-(1-&gt;3)-[alpha-D-Man-(1-&gt;6)]-alpha-D-Man-(1-&gt;6)]-beta-D-Man-(1-&gt;4)-beta-D-GlcNAc-(1-&gt;4)-beta-D-GlcNAc}-L-asparaginyl-[protein] + UDP + H(+)</text>
        <dbReference type="Rhea" id="RHEA:11456"/>
        <dbReference type="Rhea" id="RHEA-COMP:14367"/>
        <dbReference type="Rhea" id="RHEA-COMP:14368"/>
        <dbReference type="ChEBI" id="CHEBI:15378"/>
        <dbReference type="ChEBI" id="CHEBI:57705"/>
        <dbReference type="ChEBI" id="CHEBI:58223"/>
        <dbReference type="ChEBI" id="CHEBI:59087"/>
        <dbReference type="ChEBI" id="CHEBI:60625"/>
        <dbReference type="EC" id="2.4.1.101"/>
    </reaction>
</comment>
<dbReference type="Pfam" id="PF03071">
    <property type="entry name" value="GNT-I"/>
    <property type="match status" value="1"/>
</dbReference>
<dbReference type="PANTHER" id="PTHR10468:SF0">
    <property type="entry name" value="ALPHA-1,3-MANNOSYL-GLYCOPROTEIN 2-BETA-N-ACETYLGLUCOSAMINYLTRANSFERASE"/>
    <property type="match status" value="1"/>
</dbReference>
<comment type="similarity">
    <text evidence="3 17">Belongs to the glycosyltransferase 13 family.</text>
</comment>
<keyword evidence="7 17" id="KW-0479">Metal-binding</keyword>
<evidence type="ECO:0000256" key="5">
    <source>
        <dbReference type="ARBA" id="ARBA00022679"/>
    </source>
</evidence>
<evidence type="ECO:0000256" key="12">
    <source>
        <dbReference type="ARBA" id="ARBA00023211"/>
    </source>
</evidence>
<keyword evidence="6 17" id="KW-0812">Transmembrane</keyword>
<comment type="function">
    <text evidence="13 17">Initiates complex N-linked carbohydrate formation. Essential for the conversion of high-mannose to hybrid and complex N-glycans.</text>
</comment>
<evidence type="ECO:0000256" key="8">
    <source>
        <dbReference type="ARBA" id="ARBA00022968"/>
    </source>
</evidence>
<evidence type="ECO:0000256" key="18">
    <source>
        <dbReference type="SAM" id="Coils"/>
    </source>
</evidence>
<evidence type="ECO:0000256" key="6">
    <source>
        <dbReference type="ARBA" id="ARBA00022692"/>
    </source>
</evidence>
<reference evidence="19" key="1">
    <citation type="submission" date="2015-07" db="EMBL/GenBank/DDBJ databases">
        <title>MeaNS - Measles Nucleotide Surveillance Program.</title>
        <authorList>
            <person name="Tran T."/>
            <person name="Druce J."/>
        </authorList>
    </citation>
    <scope>NUCLEOTIDE SEQUENCE</scope>
    <source>
        <strain evidence="19">UCB-OBI-ISO-001</strain>
        <tissue evidence="19">Gonad</tissue>
    </source>
</reference>
<keyword evidence="8 17" id="KW-0735">Signal-anchor</keyword>
<dbReference type="GO" id="GO:0030145">
    <property type="term" value="F:manganese ion binding"/>
    <property type="evidence" value="ECO:0007669"/>
    <property type="project" value="UniProtKB-UniRule"/>
</dbReference>
<keyword evidence="5" id="KW-0808">Transferase</keyword>
<feature type="transmembrane region" description="Helical" evidence="17">
    <location>
        <begin position="6"/>
        <end position="25"/>
    </location>
</feature>
<evidence type="ECO:0000256" key="13">
    <source>
        <dbReference type="ARBA" id="ARBA00037706"/>
    </source>
</evidence>
<keyword evidence="4 17" id="KW-0328">Glycosyltransferase</keyword>
<evidence type="ECO:0000256" key="4">
    <source>
        <dbReference type="ARBA" id="ARBA00022676"/>
    </source>
</evidence>
<dbReference type="Gene3D" id="3.10.180.20">
    <property type="entry name" value="N-Acetylglucosaminyltransferase I, Domain 2"/>
    <property type="match status" value="1"/>
</dbReference>
<dbReference type="GO" id="GO:0000139">
    <property type="term" value="C:Golgi membrane"/>
    <property type="evidence" value="ECO:0007669"/>
    <property type="project" value="UniProtKB-SubCell"/>
</dbReference>
<evidence type="ECO:0000256" key="9">
    <source>
        <dbReference type="ARBA" id="ARBA00022989"/>
    </source>
</evidence>
<gene>
    <name evidence="19" type="ORF">OCBIM_22026997mg</name>
</gene>
<keyword evidence="10 17" id="KW-0333">Golgi apparatus</keyword>
<dbReference type="InterPro" id="IPR052261">
    <property type="entry name" value="Glycosyltransferase_13"/>
</dbReference>
<accession>A0A0L8GW18</accession>
<feature type="coiled-coil region" evidence="18">
    <location>
        <begin position="43"/>
        <end position="70"/>
    </location>
</feature>
<evidence type="ECO:0000256" key="10">
    <source>
        <dbReference type="ARBA" id="ARBA00023034"/>
    </source>
</evidence>
<evidence type="ECO:0000256" key="14">
    <source>
        <dbReference type="ARBA" id="ARBA00038949"/>
    </source>
</evidence>
<proteinExistence type="inferred from homology"/>
<dbReference type="InterPro" id="IPR004139">
    <property type="entry name" value="Glyco_trans_13"/>
</dbReference>
<dbReference type="STRING" id="37653.A0A0L8GW18"/>
<dbReference type="InterPro" id="IPR029044">
    <property type="entry name" value="Nucleotide-diphossugar_trans"/>
</dbReference>
<organism evidence="19">
    <name type="scientific">Octopus bimaculoides</name>
    <name type="common">California two-spotted octopus</name>
    <dbReference type="NCBI Taxonomy" id="37653"/>
    <lineage>
        <taxon>Eukaryota</taxon>
        <taxon>Metazoa</taxon>
        <taxon>Spiralia</taxon>
        <taxon>Lophotrochozoa</taxon>
        <taxon>Mollusca</taxon>
        <taxon>Cephalopoda</taxon>
        <taxon>Coleoidea</taxon>
        <taxon>Octopodiformes</taxon>
        <taxon>Octopoda</taxon>
        <taxon>Incirrata</taxon>
        <taxon>Octopodidae</taxon>
        <taxon>Octopus</taxon>
    </lineage>
</organism>
<dbReference type="AlphaFoldDB" id="A0A0L8GW18"/>
<protein>
    <recommendedName>
        <fullName evidence="14 17">Alpha-1,3-mannosyl-glycoprotein 2-beta-N-acetylglucosaminyltransferase</fullName>
        <shortName evidence="17">GNT-I</shortName>
        <shortName evidence="17">GlcNAc-T I</shortName>
        <ecNumber evidence="14 17">2.4.1.101</ecNumber>
    </recommendedName>
    <alternativeName>
        <fullName evidence="15 17">N-glycosyl-oligosaccharide-glycoprotein N-acetylglucosaminyltransferase I</fullName>
    </alternativeName>
</protein>
<dbReference type="EC" id="2.4.1.101" evidence="14 17"/>
<keyword evidence="11 17" id="KW-0472">Membrane</keyword>
<sequence>MRHKHVVGVVITVFLSWNLLTYYVLVSRQHGKMDSPETIRDRLKKIEEDIHQQMNENEKLLRQLQRYRKTSGHKGQLSNGNGSKVNHNNIFEKHIRDFPTTSPEETVLPVLLIACDRTQVSRSLDQLIKYRKDPHKFPIVVSQDCGHVKTSMTIDRYKDKVTHIKHPDLSDINLPWPQTKFQGYYKIARHYRWAINQVLVKLNFSAVIIVEDDLDISPDFFEYFAATYPILRADPLLWCVSAWNDNGKDGMVSNDANLLYRTDFFPGLGWMMERRTWLELEPKWPKTFWDDWMRHPEQRKNRACIRPEICRTSTFGKQGVSKGQFFDKHLKYIKLNQQFVPFTKKDISYLMQDKYDVDFVNRVYSCMTVTATDVVNGIGKDKKCLRVQYNTKEEFKTFAKQLGIMDDLKLIRSTEQPAREINVQVAEHSTDTCTLNVVFGDIQRDTV</sequence>
<dbReference type="EMBL" id="KQ420160">
    <property type="protein sequence ID" value="KOF81097.1"/>
    <property type="molecule type" value="Genomic_DNA"/>
</dbReference>
<dbReference type="Gene3D" id="3.90.550.10">
    <property type="entry name" value="Spore Coat Polysaccharide Biosynthesis Protein SpsA, Chain A"/>
    <property type="match status" value="1"/>
</dbReference>
<comment type="cofactor">
    <cofactor evidence="17">
        <name>Mn(2+)</name>
        <dbReference type="ChEBI" id="CHEBI:29035"/>
    </cofactor>
    <text evidence="17">The cofactor is mostly bound to the substrate.</text>
</comment>
<evidence type="ECO:0000256" key="15">
    <source>
        <dbReference type="ARBA" id="ARBA00041712"/>
    </source>
</evidence>
<evidence type="ECO:0000256" key="16">
    <source>
        <dbReference type="ARBA" id="ARBA00049421"/>
    </source>
</evidence>
<name>A0A0L8GW18_OCTBM</name>
<comment type="pathway">
    <text evidence="2 17">Protein modification; protein glycosylation.</text>
</comment>
<dbReference type="PANTHER" id="PTHR10468">
    <property type="entry name" value="PROTEIN O-LINKED-MANNOSE BETA-1,2-N-ACETYLGLUCOSAMINYLTRANSFERASE 1/ALPHA-1,3-MANNOSYL-GLYCOPROTEIN 2-BETA-N-ACETYLGLUCOSAMINYLTRANSFERASE"/>
    <property type="match status" value="1"/>
</dbReference>
<keyword evidence="18" id="KW-0175">Coiled coil</keyword>
<dbReference type="UniPathway" id="UPA00378"/>
<evidence type="ECO:0000256" key="7">
    <source>
        <dbReference type="ARBA" id="ARBA00022723"/>
    </source>
</evidence>
<dbReference type="SUPFAM" id="SSF53448">
    <property type="entry name" value="Nucleotide-diphospho-sugar transferases"/>
    <property type="match status" value="1"/>
</dbReference>
<evidence type="ECO:0000256" key="11">
    <source>
        <dbReference type="ARBA" id="ARBA00023136"/>
    </source>
</evidence>
<dbReference type="FunFam" id="3.90.550.10:FF:000055">
    <property type="entry name" value="Alpha-1,3-mannosyl-glycoprotein 2-beta-N-acetylglucosaminyltransferase"/>
    <property type="match status" value="1"/>
</dbReference>
<evidence type="ECO:0000256" key="2">
    <source>
        <dbReference type="ARBA" id="ARBA00004922"/>
    </source>
</evidence>
<evidence type="ECO:0000256" key="17">
    <source>
        <dbReference type="RuleBase" id="RU368119"/>
    </source>
</evidence>
<evidence type="ECO:0000256" key="3">
    <source>
        <dbReference type="ARBA" id="ARBA00006492"/>
    </source>
</evidence>
<keyword evidence="12 17" id="KW-0464">Manganese</keyword>